<proteinExistence type="inferred from homology"/>
<dbReference type="AlphaFoldDB" id="A0A4Q7NQ13"/>
<protein>
    <submittedName>
        <fullName evidence="10">Exopolysaccharide biosynthesis polyprenyl glycosylphosphotransferase</fullName>
    </submittedName>
</protein>
<sequence length="538" mass="57600">MRHFPLLTEPRPVRGSCRGAVTGGDTMTDVVASPDDSARLGGPRRGRPEPAELTGLTGLTARAGLPAIPRQAVPASPAGRRWHDADQARLLAADLTAALVAGALAAARHAAWSSAAAVLALAAAWVLVVVLLRGYETRFTSVGSEEFRRVGVAGLALTALVGTGAWAFDASVPRAPVLLALALTVSLSLAARWALRRRTHRRRARGLDRDRVLVVGHPEGLVWLTSTLARSPYHGMDVVAACLPQRAEAGRLAEVDVPVEGSFADVVRVAEALAVDTVVVLSCPELDAEALRRIGWGLEELGAELLVAPGVMEAVGPRVGIRPVCGVPLIHVEAPELRGSRRLAKAAFDRAVAAVALLVLSPVLLAVAVAVRFDSPGGALFRQRRVGVRGREFTMWKFRSMVTGADALVGELAEQDEGSGLLFKVRDDPRVTRVGRLLRKTSLDELPQLVNVLLGHMSLVGPRPPLPREVALYPGDVRRRLLVKPGVTGLWQVSGRSDLSWEESVRLDLRYVENWSFAYDLVILVRTASAVLFSHGAY</sequence>
<dbReference type="InterPro" id="IPR003362">
    <property type="entry name" value="Bact_transf"/>
</dbReference>
<comment type="subcellular location">
    <subcellularLocation>
        <location evidence="1">Membrane</location>
        <topology evidence="1">Multi-pass membrane protein</topology>
    </subcellularLocation>
</comment>
<dbReference type="GO" id="GO:0016020">
    <property type="term" value="C:membrane"/>
    <property type="evidence" value="ECO:0007669"/>
    <property type="project" value="UniProtKB-SubCell"/>
</dbReference>
<evidence type="ECO:0000313" key="10">
    <source>
        <dbReference type="EMBL" id="RZS87415.1"/>
    </source>
</evidence>
<dbReference type="EMBL" id="SGXD01000003">
    <property type="protein sequence ID" value="RZS87415.1"/>
    <property type="molecule type" value="Genomic_DNA"/>
</dbReference>
<evidence type="ECO:0000256" key="8">
    <source>
        <dbReference type="SAM" id="Phobius"/>
    </source>
</evidence>
<evidence type="ECO:0000256" key="2">
    <source>
        <dbReference type="ARBA" id="ARBA00006464"/>
    </source>
</evidence>
<keyword evidence="4 8" id="KW-0812">Transmembrane</keyword>
<dbReference type="InterPro" id="IPR017475">
    <property type="entry name" value="EPS_sugar_tfrase"/>
</dbReference>
<keyword evidence="5 8" id="KW-1133">Transmembrane helix</keyword>
<keyword evidence="6 8" id="KW-0472">Membrane</keyword>
<dbReference type="PANTHER" id="PTHR30576:SF10">
    <property type="entry name" value="SLL5057 PROTEIN"/>
    <property type="match status" value="1"/>
</dbReference>
<feature type="transmembrane region" description="Helical" evidence="8">
    <location>
        <begin position="116"/>
        <end position="135"/>
    </location>
</feature>
<evidence type="ECO:0000256" key="4">
    <source>
        <dbReference type="ARBA" id="ARBA00022692"/>
    </source>
</evidence>
<reference evidence="10 11" key="1">
    <citation type="submission" date="2019-02" db="EMBL/GenBank/DDBJ databases">
        <title>Genomic Encyclopedia of Type Strains, Phase IV (KMG-IV): sequencing the most valuable type-strain genomes for metagenomic binning, comparative biology and taxonomic classification.</title>
        <authorList>
            <person name="Goeker M."/>
        </authorList>
    </citation>
    <scope>NUCLEOTIDE SEQUENCE [LARGE SCALE GENOMIC DNA]</scope>
    <source>
        <strain evidence="10 11">DSM 45622</strain>
    </source>
</reference>
<feature type="transmembrane region" description="Helical" evidence="8">
    <location>
        <begin position="174"/>
        <end position="195"/>
    </location>
</feature>
<dbReference type="NCBIfam" id="TIGR03025">
    <property type="entry name" value="EPS_sugtrans"/>
    <property type="match status" value="1"/>
</dbReference>
<evidence type="ECO:0000313" key="11">
    <source>
        <dbReference type="Proteomes" id="UP000293638"/>
    </source>
</evidence>
<keyword evidence="11" id="KW-1185">Reference proteome</keyword>
<evidence type="ECO:0000256" key="3">
    <source>
        <dbReference type="ARBA" id="ARBA00022679"/>
    </source>
</evidence>
<feature type="region of interest" description="Disordered" evidence="7">
    <location>
        <begin position="32"/>
        <end position="51"/>
    </location>
</feature>
<comment type="similarity">
    <text evidence="2">Belongs to the bacterial sugar transferase family.</text>
</comment>
<evidence type="ECO:0000256" key="1">
    <source>
        <dbReference type="ARBA" id="ARBA00004141"/>
    </source>
</evidence>
<comment type="caution">
    <text evidence="10">The sequence shown here is derived from an EMBL/GenBank/DDBJ whole genome shotgun (WGS) entry which is preliminary data.</text>
</comment>
<accession>A0A4Q7NQ13</accession>
<evidence type="ECO:0000256" key="5">
    <source>
        <dbReference type="ARBA" id="ARBA00022989"/>
    </source>
</evidence>
<feature type="domain" description="Bacterial sugar transferase" evidence="9">
    <location>
        <begin position="345"/>
        <end position="532"/>
    </location>
</feature>
<dbReference type="PANTHER" id="PTHR30576">
    <property type="entry name" value="COLANIC BIOSYNTHESIS UDP-GLUCOSE LIPID CARRIER TRANSFERASE"/>
    <property type="match status" value="1"/>
</dbReference>
<evidence type="ECO:0000256" key="7">
    <source>
        <dbReference type="SAM" id="MobiDB-lite"/>
    </source>
</evidence>
<dbReference type="Pfam" id="PF02397">
    <property type="entry name" value="Bac_transf"/>
    <property type="match status" value="1"/>
</dbReference>
<gene>
    <name evidence="10" type="ORF">EV189_2844</name>
</gene>
<evidence type="ECO:0000256" key="6">
    <source>
        <dbReference type="ARBA" id="ARBA00023136"/>
    </source>
</evidence>
<dbReference type="GO" id="GO:0016780">
    <property type="term" value="F:phosphotransferase activity, for other substituted phosphate groups"/>
    <property type="evidence" value="ECO:0007669"/>
    <property type="project" value="TreeGrafter"/>
</dbReference>
<dbReference type="Proteomes" id="UP000293638">
    <property type="component" value="Unassembled WGS sequence"/>
</dbReference>
<feature type="transmembrane region" description="Helical" evidence="8">
    <location>
        <begin position="147"/>
        <end position="168"/>
    </location>
</feature>
<name>A0A4Q7NQ13_9ACTN</name>
<evidence type="ECO:0000259" key="9">
    <source>
        <dbReference type="Pfam" id="PF02397"/>
    </source>
</evidence>
<feature type="transmembrane region" description="Helical" evidence="8">
    <location>
        <begin position="351"/>
        <end position="373"/>
    </location>
</feature>
<organism evidence="10 11">
    <name type="scientific">Motilibacter rhizosphaerae</name>
    <dbReference type="NCBI Taxonomy" id="598652"/>
    <lineage>
        <taxon>Bacteria</taxon>
        <taxon>Bacillati</taxon>
        <taxon>Actinomycetota</taxon>
        <taxon>Actinomycetes</taxon>
        <taxon>Motilibacterales</taxon>
        <taxon>Motilibacteraceae</taxon>
        <taxon>Motilibacter</taxon>
    </lineage>
</organism>
<keyword evidence="3 10" id="KW-0808">Transferase</keyword>